<gene>
    <name evidence="2" type="ORF">BDZ94DRAFT_1309791</name>
</gene>
<keyword evidence="1" id="KW-1133">Transmembrane helix</keyword>
<dbReference type="OrthoDB" id="3193253at2759"/>
<keyword evidence="3" id="KW-1185">Reference proteome</keyword>
<name>A0A9P6CIX5_9AGAR</name>
<proteinExistence type="predicted"/>
<reference evidence="2" key="1">
    <citation type="submission" date="2020-11" db="EMBL/GenBank/DDBJ databases">
        <authorList>
            <consortium name="DOE Joint Genome Institute"/>
            <person name="Ahrendt S."/>
            <person name="Riley R."/>
            <person name="Andreopoulos W."/>
            <person name="Labutti K."/>
            <person name="Pangilinan J."/>
            <person name="Ruiz-Duenas F.J."/>
            <person name="Barrasa J.M."/>
            <person name="Sanchez-Garcia M."/>
            <person name="Camarero S."/>
            <person name="Miyauchi S."/>
            <person name="Serrano A."/>
            <person name="Linde D."/>
            <person name="Babiker R."/>
            <person name="Drula E."/>
            <person name="Ayuso-Fernandez I."/>
            <person name="Pacheco R."/>
            <person name="Padilla G."/>
            <person name="Ferreira P."/>
            <person name="Barriuso J."/>
            <person name="Kellner H."/>
            <person name="Castanera R."/>
            <person name="Alfaro M."/>
            <person name="Ramirez L."/>
            <person name="Pisabarro A.G."/>
            <person name="Kuo A."/>
            <person name="Tritt A."/>
            <person name="Lipzen A."/>
            <person name="He G."/>
            <person name="Yan M."/>
            <person name="Ng V."/>
            <person name="Cullen D."/>
            <person name="Martin F."/>
            <person name="Rosso M.-N."/>
            <person name="Henrissat B."/>
            <person name="Hibbett D."/>
            <person name="Martinez A.T."/>
            <person name="Grigoriev I.V."/>
        </authorList>
    </citation>
    <scope>NUCLEOTIDE SEQUENCE</scope>
    <source>
        <strain evidence="2">CBS 247.69</strain>
    </source>
</reference>
<sequence length="205" mass="22969">MVRLSCSRYGFVESIQTVLLTSTAEIFIAIRVYAITRKNLVFPCIAGLILASQWAIVLFATTLSTPDYPALLLSRDFPPLPTLPEIDPFHVCIFISTLTAVPFVKAFISLTLAFDGMAFLIILLVNFRSSSSYNMPMMKVIQRDGTVYFLVIFSSNLVWLVLLLHARLALKFIQNQPAMMYVQTLTLGETVIPTQHPSTPEFQLS</sequence>
<evidence type="ECO:0000313" key="2">
    <source>
        <dbReference type="EMBL" id="KAF9462324.1"/>
    </source>
</evidence>
<keyword evidence="1" id="KW-0812">Transmembrane</keyword>
<evidence type="ECO:0000313" key="3">
    <source>
        <dbReference type="Proteomes" id="UP000807353"/>
    </source>
</evidence>
<evidence type="ECO:0000256" key="1">
    <source>
        <dbReference type="SAM" id="Phobius"/>
    </source>
</evidence>
<feature type="transmembrane region" description="Helical" evidence="1">
    <location>
        <begin position="15"/>
        <end position="33"/>
    </location>
</feature>
<protein>
    <submittedName>
        <fullName evidence="2">Uncharacterized protein</fullName>
    </submittedName>
</protein>
<keyword evidence="1" id="KW-0472">Membrane</keyword>
<feature type="transmembrane region" description="Helical" evidence="1">
    <location>
        <begin position="147"/>
        <end position="170"/>
    </location>
</feature>
<feature type="transmembrane region" description="Helical" evidence="1">
    <location>
        <begin position="40"/>
        <end position="63"/>
    </location>
</feature>
<feature type="transmembrane region" description="Helical" evidence="1">
    <location>
        <begin position="106"/>
        <end position="127"/>
    </location>
</feature>
<dbReference type="AlphaFoldDB" id="A0A9P6CIX5"/>
<dbReference type="Proteomes" id="UP000807353">
    <property type="component" value="Unassembled WGS sequence"/>
</dbReference>
<organism evidence="2 3">
    <name type="scientific">Collybia nuda</name>
    <dbReference type="NCBI Taxonomy" id="64659"/>
    <lineage>
        <taxon>Eukaryota</taxon>
        <taxon>Fungi</taxon>
        <taxon>Dikarya</taxon>
        <taxon>Basidiomycota</taxon>
        <taxon>Agaricomycotina</taxon>
        <taxon>Agaricomycetes</taxon>
        <taxon>Agaricomycetidae</taxon>
        <taxon>Agaricales</taxon>
        <taxon>Tricholomatineae</taxon>
        <taxon>Clitocybaceae</taxon>
        <taxon>Collybia</taxon>
    </lineage>
</organism>
<dbReference type="EMBL" id="MU150273">
    <property type="protein sequence ID" value="KAF9462324.1"/>
    <property type="molecule type" value="Genomic_DNA"/>
</dbReference>
<comment type="caution">
    <text evidence="2">The sequence shown here is derived from an EMBL/GenBank/DDBJ whole genome shotgun (WGS) entry which is preliminary data.</text>
</comment>
<accession>A0A9P6CIX5</accession>